<dbReference type="AlphaFoldDB" id="A0A8A3S4D7"/>
<dbReference type="Proteomes" id="UP001042704">
    <property type="component" value="Chromosome"/>
</dbReference>
<keyword evidence="2" id="KW-1185">Reference proteome</keyword>
<protein>
    <recommendedName>
        <fullName evidence="3">GNAT family N-acetyltransferase</fullName>
    </recommendedName>
</protein>
<accession>A0A8A3S4D7</accession>
<evidence type="ECO:0000313" key="1">
    <source>
        <dbReference type="EMBL" id="QSZ66985.1"/>
    </source>
</evidence>
<dbReference type="RefSeq" id="WP_265582355.1">
    <property type="nucleotide sequence ID" value="NZ_CP036172.1"/>
</dbReference>
<dbReference type="InterPro" id="IPR016181">
    <property type="entry name" value="Acyl_CoA_acyltransferase"/>
</dbReference>
<sequence length="355" mass="38882">MNVRTIQTDEYEGLATFLATQVEADPADLWMRRFTMWWDENPAMDETVPRGWMIEDDDHEVAGFLGNIPVPFWVDGKDALARAASSWYVRSEVRGVLGLQLNIAYSRQKDADLFIRTTPNELVQAMLPRLGFTRIPFPAGGREYLSVFDYGGAAALYGASPGAGGTKRTLSSIARGPLSAVSPYLRKKNGVAPGAWEVCTGCGEEFDALWEAHRTPGTASVARDAKTLEWLYFSETVAGKRMVVACRDDEGALNGYCAFDLLTPYGAGVRVLLLRDAFLPDRASARTAVAAGKALAEEKKAATVAFWPASPEMEEVLRAETTTSRPIDYSYFYRWGRAGPAGLLPSTVDPDRGTL</sequence>
<dbReference type="SUPFAM" id="SSF55729">
    <property type="entry name" value="Acyl-CoA N-acyltransferases (Nat)"/>
    <property type="match status" value="1"/>
</dbReference>
<reference evidence="1" key="1">
    <citation type="journal article" date="2001" name="Int. J. Syst. Evol. Microbiol.">
        <title>Methanofollis aquaemaris sp. nov., a methanogen isolated from an aquaculture fish pond.</title>
        <authorList>
            <person name="Lai M.C."/>
            <person name="Chen S.C."/>
        </authorList>
    </citation>
    <scope>NUCLEOTIDE SEQUENCE</scope>
    <source>
        <strain evidence="1">N2F9704</strain>
    </source>
</reference>
<gene>
    <name evidence="1" type="ORF">RJ40_05495</name>
</gene>
<dbReference type="KEGG" id="maqe:RJ40_05495"/>
<dbReference type="GeneID" id="76423793"/>
<evidence type="ECO:0008006" key="3">
    <source>
        <dbReference type="Google" id="ProtNLM"/>
    </source>
</evidence>
<organism evidence="1 2">
    <name type="scientific">Methanofollis aquaemaris</name>
    <dbReference type="NCBI Taxonomy" id="126734"/>
    <lineage>
        <taxon>Archaea</taxon>
        <taxon>Methanobacteriati</taxon>
        <taxon>Methanobacteriota</taxon>
        <taxon>Stenosarchaea group</taxon>
        <taxon>Methanomicrobia</taxon>
        <taxon>Methanomicrobiales</taxon>
        <taxon>Methanomicrobiaceae</taxon>
        <taxon>Methanofollis</taxon>
    </lineage>
</organism>
<reference evidence="1" key="2">
    <citation type="submission" date="2019-02" db="EMBL/GenBank/DDBJ databases">
        <authorList>
            <person name="Chen S.-C."/>
            <person name="Chien H.-H."/>
            <person name="Lai M.-C."/>
        </authorList>
    </citation>
    <scope>NUCLEOTIDE SEQUENCE</scope>
    <source>
        <strain evidence="1">N2F9704</strain>
    </source>
</reference>
<proteinExistence type="predicted"/>
<evidence type="ECO:0000313" key="2">
    <source>
        <dbReference type="Proteomes" id="UP001042704"/>
    </source>
</evidence>
<name>A0A8A3S4D7_9EURY</name>
<dbReference type="EMBL" id="CP036172">
    <property type="protein sequence ID" value="QSZ66985.1"/>
    <property type="molecule type" value="Genomic_DNA"/>
</dbReference>